<dbReference type="PROSITE" id="PS50889">
    <property type="entry name" value="S4"/>
    <property type="match status" value="1"/>
</dbReference>
<evidence type="ECO:0000259" key="6">
    <source>
        <dbReference type="SMART" id="SM00363"/>
    </source>
</evidence>
<proteinExistence type="inferred from homology"/>
<dbReference type="Gene3D" id="3.10.290.10">
    <property type="entry name" value="RNA-binding S4 domain"/>
    <property type="match status" value="1"/>
</dbReference>
<feature type="domain" description="RNA-binding S4" evidence="6">
    <location>
        <begin position="12"/>
        <end position="75"/>
    </location>
</feature>
<feature type="compositionally biased region" description="Basic and acidic residues" evidence="5">
    <location>
        <begin position="99"/>
        <end position="135"/>
    </location>
</feature>
<protein>
    <submittedName>
        <fullName evidence="7">RNA-binding protein S4</fullName>
    </submittedName>
</protein>
<dbReference type="InterPro" id="IPR002942">
    <property type="entry name" value="S4_RNA-bd"/>
</dbReference>
<dbReference type="SUPFAM" id="SSF55174">
    <property type="entry name" value="Alpha-L RNA-binding motif"/>
    <property type="match status" value="1"/>
</dbReference>
<evidence type="ECO:0000256" key="2">
    <source>
        <dbReference type="ARBA" id="ARBA00022884"/>
    </source>
</evidence>
<dbReference type="Proteomes" id="UP001161409">
    <property type="component" value="Unassembled WGS sequence"/>
</dbReference>
<evidence type="ECO:0000256" key="1">
    <source>
        <dbReference type="ARBA" id="ARBA00008396"/>
    </source>
</evidence>
<dbReference type="SMART" id="SM00363">
    <property type="entry name" value="S4"/>
    <property type="match status" value="1"/>
</dbReference>
<dbReference type="RefSeq" id="WP_169559593.1">
    <property type="nucleotide sequence ID" value="NZ_BSNF01000001.1"/>
</dbReference>
<keyword evidence="3" id="KW-0238">DNA-binding</keyword>
<reference evidence="7" key="1">
    <citation type="journal article" date="2014" name="Int. J. Syst. Evol. Microbiol.">
        <title>Complete genome of a new Firmicutes species belonging to the dominant human colonic microbiota ('Ruminococcus bicirculans') reveals two chromosomes and a selective capacity to utilize plant glucans.</title>
        <authorList>
            <consortium name="NISC Comparative Sequencing Program"/>
            <person name="Wegmann U."/>
            <person name="Louis P."/>
            <person name="Goesmann A."/>
            <person name="Henrissat B."/>
            <person name="Duncan S.H."/>
            <person name="Flint H.J."/>
        </authorList>
    </citation>
    <scope>NUCLEOTIDE SEQUENCE</scope>
    <source>
        <strain evidence="7">NBRC 103408</strain>
    </source>
</reference>
<organism evidence="7 8">
    <name type="scientific">Sneathiella chinensis</name>
    <dbReference type="NCBI Taxonomy" id="349750"/>
    <lineage>
        <taxon>Bacteria</taxon>
        <taxon>Pseudomonadati</taxon>
        <taxon>Pseudomonadota</taxon>
        <taxon>Alphaproteobacteria</taxon>
        <taxon>Sneathiellales</taxon>
        <taxon>Sneathiellaceae</taxon>
        <taxon>Sneathiella</taxon>
    </lineage>
</organism>
<keyword evidence="8" id="KW-1185">Reference proteome</keyword>
<evidence type="ECO:0000256" key="4">
    <source>
        <dbReference type="PROSITE-ProRule" id="PRU00182"/>
    </source>
</evidence>
<gene>
    <name evidence="7" type="ORF">GCM10007924_08300</name>
</gene>
<reference evidence="7" key="2">
    <citation type="submission" date="2023-01" db="EMBL/GenBank/DDBJ databases">
        <title>Draft genome sequence of Sneathiella chinensis strain NBRC 103408.</title>
        <authorList>
            <person name="Sun Q."/>
            <person name="Mori K."/>
        </authorList>
    </citation>
    <scope>NUCLEOTIDE SEQUENCE</scope>
    <source>
        <strain evidence="7">NBRC 103408</strain>
    </source>
</reference>
<feature type="region of interest" description="Disordered" evidence="5">
    <location>
        <begin position="89"/>
        <end position="135"/>
    </location>
</feature>
<dbReference type="InterPro" id="IPR036986">
    <property type="entry name" value="S4_RNA-bd_sf"/>
</dbReference>
<evidence type="ECO:0000313" key="7">
    <source>
        <dbReference type="EMBL" id="GLQ05609.1"/>
    </source>
</evidence>
<dbReference type="InterPro" id="IPR025708">
    <property type="entry name" value="HSP15"/>
</dbReference>
<sequence>MDTIEDNGTASIRVDRWLWFARFFKSRSLAAKLVQGRKVRLNSTVIAKPSVTVRVGDVLTFPQAKAIRVIKVVAIGTRRGPAPEAQALYEDLAPASETPKQDASRDAPAPKREPGAGRPTKADRRAIDRLKSGME</sequence>
<dbReference type="PIRSF" id="PIRSF016821">
    <property type="entry name" value="HSP15"/>
    <property type="match status" value="1"/>
</dbReference>
<comment type="caution">
    <text evidence="7">The sequence shown here is derived from an EMBL/GenBank/DDBJ whole genome shotgun (WGS) entry which is preliminary data.</text>
</comment>
<dbReference type="EMBL" id="BSNF01000001">
    <property type="protein sequence ID" value="GLQ05609.1"/>
    <property type="molecule type" value="Genomic_DNA"/>
</dbReference>
<accession>A0ABQ5U174</accession>
<name>A0ABQ5U174_9PROT</name>
<evidence type="ECO:0000256" key="3">
    <source>
        <dbReference type="ARBA" id="ARBA00023125"/>
    </source>
</evidence>
<evidence type="ECO:0000313" key="8">
    <source>
        <dbReference type="Proteomes" id="UP001161409"/>
    </source>
</evidence>
<dbReference type="Pfam" id="PF01479">
    <property type="entry name" value="S4"/>
    <property type="match status" value="1"/>
</dbReference>
<dbReference type="CDD" id="cd00165">
    <property type="entry name" value="S4"/>
    <property type="match status" value="1"/>
</dbReference>
<keyword evidence="2 4" id="KW-0694">RNA-binding</keyword>
<evidence type="ECO:0000256" key="5">
    <source>
        <dbReference type="SAM" id="MobiDB-lite"/>
    </source>
</evidence>
<comment type="similarity">
    <text evidence="1">Belongs to the HSP15 family.</text>
</comment>